<comment type="caution">
    <text evidence="1">The sequence shown here is derived from an EMBL/GenBank/DDBJ whole genome shotgun (WGS) entry which is preliminary data.</text>
</comment>
<gene>
    <name evidence="1" type="ORF">POF45_25130</name>
</gene>
<evidence type="ECO:0000313" key="1">
    <source>
        <dbReference type="EMBL" id="MDI2594690.1"/>
    </source>
</evidence>
<reference evidence="1 2" key="1">
    <citation type="submission" date="2023-02" db="EMBL/GenBank/DDBJ databases">
        <title>Pseudomonas chrutzelriedensis sp. nov., a potently antifungal strain isolated from moss.</title>
        <authorList>
            <person name="Schnyder A."/>
            <person name="Kalawong R."/>
            <person name="Eberl L."/>
            <person name="Agnoli K."/>
        </authorList>
    </citation>
    <scope>NUCLEOTIDE SEQUENCE [LARGE SCALE GENOMIC DNA]</scope>
    <source>
        <strain evidence="1 2">681</strain>
    </source>
</reference>
<dbReference type="EMBL" id="JARBWL010000002">
    <property type="protein sequence ID" value="MDI2594690.1"/>
    <property type="molecule type" value="Genomic_DNA"/>
</dbReference>
<protein>
    <submittedName>
        <fullName evidence="1">Uncharacterized protein</fullName>
    </submittedName>
</protein>
<accession>A0ABT6QVC3</accession>
<proteinExistence type="predicted"/>
<sequence>MLKSPFENVSLSWEPRLSYILGGLEVYDREEDRGEALKKYNPNDIQDRCEIIKKFVLRDLDYLSYRHRFALFKVLEMALIDKGFDFSAQFESDYDECSTIVWDETEIEDARGFFEEIYRLAGEEWREDLNKARLEDQSTW</sequence>
<dbReference type="Proteomes" id="UP001159100">
    <property type="component" value="Unassembled WGS sequence"/>
</dbReference>
<evidence type="ECO:0000313" key="2">
    <source>
        <dbReference type="Proteomes" id="UP001159100"/>
    </source>
</evidence>
<keyword evidence="2" id="KW-1185">Reference proteome</keyword>
<name>A0ABT6QVC3_9PSED</name>
<organism evidence="1 2">
    <name type="scientific">Pseudomonas fungipugnans</name>
    <dbReference type="NCBI Taxonomy" id="3024217"/>
    <lineage>
        <taxon>Bacteria</taxon>
        <taxon>Pseudomonadati</taxon>
        <taxon>Pseudomonadota</taxon>
        <taxon>Gammaproteobacteria</taxon>
        <taxon>Pseudomonadales</taxon>
        <taxon>Pseudomonadaceae</taxon>
        <taxon>Pseudomonas</taxon>
    </lineage>
</organism>